<keyword evidence="2" id="KW-0809">Transit peptide</keyword>
<sequence length="450" mass="50462">MRIPVTGLAKLSKTIVRVEGPDATKFLNGLITTRMLPTLVKKKEHTISSIDNRHAELAELIDIHTNWGVMHEDLYDPEQHILVRRDGLNSMFLNSKGRILTDCFVYPEPFCSKSGGDVHVTADAVPSFLVEIDSKVYSQLKMMLSLHKLNAKVKIKPTDLESHYYYNDSLEFDDWLENIQNEFFATTSPVSAWESANEFFKSDKLLGPGVLGFAIDNRIPNFGIKMISGANESKIFSDKFLSQFGTPELVPEQTIVQRRYLNGLFEVSDASKGQQLLPFEANLDYTNGLSIEKGCYVGQELTIRTFNNGVIRKRIFPVQFFALDSINVDKIDPDLILDPTDRVVAALSKIDQSVLPNLEVTPLVEKQNADEEESKAAAQDAAPSPFGSRVVRKRNKSAGKILSVRDNLGFILANTTEIEKNNLYKVELPVLEGIAKVGIKVVEPDWWPEN</sequence>
<name>A0ABP0EKM0_9ASCO</name>
<dbReference type="PANTHER" id="PTHR22602">
    <property type="entry name" value="TRANSFERASE CAF17, MITOCHONDRIAL-RELATED"/>
    <property type="match status" value="1"/>
</dbReference>
<proteinExistence type="inferred from homology"/>
<dbReference type="Proteomes" id="UP001497600">
    <property type="component" value="Chromosome F"/>
</dbReference>
<dbReference type="NCBIfam" id="TIGR03317">
    <property type="entry name" value="ygfZ_signature"/>
    <property type="match status" value="1"/>
</dbReference>
<dbReference type="Gene3D" id="2.40.30.160">
    <property type="match status" value="1"/>
</dbReference>
<keyword evidence="3" id="KW-0496">Mitochondrion</keyword>
<dbReference type="InterPro" id="IPR027266">
    <property type="entry name" value="TrmE/GcvT-like"/>
</dbReference>
<comment type="subcellular location">
    <subcellularLocation>
        <location evidence="1">Mitochondrion matrix</location>
    </subcellularLocation>
</comment>
<feature type="domain" description="CAF17 C-terminal" evidence="6">
    <location>
        <begin position="312"/>
        <end position="448"/>
    </location>
</feature>
<dbReference type="EMBL" id="OZ004258">
    <property type="protein sequence ID" value="CAK7914636.1"/>
    <property type="molecule type" value="Genomic_DNA"/>
</dbReference>
<dbReference type="InterPro" id="IPR045179">
    <property type="entry name" value="YgfZ/GcvT"/>
</dbReference>
<dbReference type="GO" id="GO:0016740">
    <property type="term" value="F:transferase activity"/>
    <property type="evidence" value="ECO:0007669"/>
    <property type="project" value="UniProtKB-KW"/>
</dbReference>
<accession>A0ABP0EKM0</accession>
<feature type="region of interest" description="Disordered" evidence="5">
    <location>
        <begin position="366"/>
        <end position="389"/>
    </location>
</feature>
<gene>
    <name evidence="7" type="primary">IBA57</name>
    <name evidence="7" type="ORF">CAAN4_F17348</name>
</gene>
<evidence type="ECO:0000256" key="3">
    <source>
        <dbReference type="ARBA" id="ARBA00023128"/>
    </source>
</evidence>
<protein>
    <submittedName>
        <fullName evidence="7">Transferase CAF17, mitochondrial</fullName>
    </submittedName>
</protein>
<evidence type="ECO:0000256" key="2">
    <source>
        <dbReference type="ARBA" id="ARBA00022946"/>
    </source>
</evidence>
<organism evidence="7 8">
    <name type="scientific">[Candida] anglica</name>
    <dbReference type="NCBI Taxonomy" id="148631"/>
    <lineage>
        <taxon>Eukaryota</taxon>
        <taxon>Fungi</taxon>
        <taxon>Dikarya</taxon>
        <taxon>Ascomycota</taxon>
        <taxon>Saccharomycotina</taxon>
        <taxon>Pichiomycetes</taxon>
        <taxon>Debaryomycetaceae</taxon>
        <taxon>Kurtzmaniella</taxon>
    </lineage>
</organism>
<dbReference type="SUPFAM" id="SSF103025">
    <property type="entry name" value="Folate-binding domain"/>
    <property type="match status" value="1"/>
</dbReference>
<evidence type="ECO:0000256" key="4">
    <source>
        <dbReference type="ARBA" id="ARBA00093447"/>
    </source>
</evidence>
<evidence type="ECO:0000256" key="5">
    <source>
        <dbReference type="SAM" id="MobiDB-lite"/>
    </source>
</evidence>
<evidence type="ECO:0000313" key="7">
    <source>
        <dbReference type="EMBL" id="CAK7914636.1"/>
    </source>
</evidence>
<evidence type="ECO:0000259" key="6">
    <source>
        <dbReference type="Pfam" id="PF25455"/>
    </source>
</evidence>
<keyword evidence="7" id="KW-0808">Transferase</keyword>
<comment type="similarity">
    <text evidence="4">Belongs to the GcvT family. CAF17/IBA57 subfamily.</text>
</comment>
<reference evidence="7 8" key="1">
    <citation type="submission" date="2024-01" db="EMBL/GenBank/DDBJ databases">
        <authorList>
            <consortium name="Genoscope - CEA"/>
            <person name="William W."/>
        </authorList>
    </citation>
    <scope>NUCLEOTIDE SEQUENCE [LARGE SCALE GENOMIC DNA]</scope>
    <source>
        <strain evidence="7 8">29B2s-10</strain>
    </source>
</reference>
<dbReference type="Gene3D" id="3.30.1360.120">
    <property type="entry name" value="Probable tRNA modification gtpase trme, domain 1"/>
    <property type="match status" value="1"/>
</dbReference>
<evidence type="ECO:0000313" key="8">
    <source>
        <dbReference type="Proteomes" id="UP001497600"/>
    </source>
</evidence>
<dbReference type="PANTHER" id="PTHR22602:SF0">
    <property type="entry name" value="TRANSFERASE CAF17, MITOCHONDRIAL-RELATED"/>
    <property type="match status" value="1"/>
</dbReference>
<evidence type="ECO:0000256" key="1">
    <source>
        <dbReference type="ARBA" id="ARBA00004305"/>
    </source>
</evidence>
<dbReference type="InterPro" id="IPR057460">
    <property type="entry name" value="CAF17_C"/>
</dbReference>
<keyword evidence="8" id="KW-1185">Reference proteome</keyword>
<dbReference type="Pfam" id="PF25455">
    <property type="entry name" value="Beta-barrel_CAF17_C"/>
    <property type="match status" value="1"/>
</dbReference>
<dbReference type="InterPro" id="IPR017703">
    <property type="entry name" value="YgfZ/GCV_T_CS"/>
</dbReference>